<dbReference type="PROSITE" id="PS50404">
    <property type="entry name" value="GST_NTER"/>
    <property type="match status" value="1"/>
</dbReference>
<feature type="domain" description="GST C-terminal" evidence="6">
    <location>
        <begin position="116"/>
        <end position="242"/>
    </location>
</feature>
<evidence type="ECO:0000259" key="5">
    <source>
        <dbReference type="PROSITE" id="PS50404"/>
    </source>
</evidence>
<comment type="caution">
    <text evidence="7">The sequence shown here is derived from an EMBL/GenBank/DDBJ whole genome shotgun (WGS) entry which is preliminary data.</text>
</comment>
<dbReference type="Pfam" id="PF02798">
    <property type="entry name" value="GST_N"/>
    <property type="match status" value="1"/>
</dbReference>
<feature type="domain" description="GST N-terminal" evidence="5">
    <location>
        <begin position="33"/>
        <end position="114"/>
    </location>
</feature>
<dbReference type="GO" id="GO:0004364">
    <property type="term" value="F:glutathione transferase activity"/>
    <property type="evidence" value="ECO:0007669"/>
    <property type="project" value="UniProtKB-EC"/>
</dbReference>
<reference evidence="7 8" key="1">
    <citation type="journal article" date="2016" name="Nat. Commun.">
        <title>Extremotolerant tardigrade genome and improved radiotolerance of human cultured cells by tardigrade-unique protein.</title>
        <authorList>
            <person name="Hashimoto T."/>
            <person name="Horikawa D.D."/>
            <person name="Saito Y."/>
            <person name="Kuwahara H."/>
            <person name="Kozuka-Hata H."/>
            <person name="Shin-I T."/>
            <person name="Minakuchi Y."/>
            <person name="Ohishi K."/>
            <person name="Motoyama A."/>
            <person name="Aizu T."/>
            <person name="Enomoto A."/>
            <person name="Kondo K."/>
            <person name="Tanaka S."/>
            <person name="Hara Y."/>
            <person name="Koshikawa S."/>
            <person name="Sagara H."/>
            <person name="Miura T."/>
            <person name="Yokobori S."/>
            <person name="Miyagawa K."/>
            <person name="Suzuki Y."/>
            <person name="Kubo T."/>
            <person name="Oyama M."/>
            <person name="Kohara Y."/>
            <person name="Fujiyama A."/>
            <person name="Arakawa K."/>
            <person name="Katayama T."/>
            <person name="Toyoda A."/>
            <person name="Kunieda T."/>
        </authorList>
    </citation>
    <scope>NUCLEOTIDE SEQUENCE [LARGE SCALE GENOMIC DNA]</scope>
    <source>
        <strain evidence="7 8">YOKOZUNA-1</strain>
    </source>
</reference>
<dbReference type="Gene3D" id="1.20.1050.130">
    <property type="match status" value="1"/>
</dbReference>
<evidence type="ECO:0000256" key="2">
    <source>
        <dbReference type="ARBA" id="ARBA00022679"/>
    </source>
</evidence>
<dbReference type="SFLD" id="SFLDG00363">
    <property type="entry name" value="AMPS_(cytGST):_Alpha-__Mu-__Pi"/>
    <property type="match status" value="1"/>
</dbReference>
<accession>A0A1D1VA09</accession>
<dbReference type="EC" id="2.5.1.18" evidence="1"/>
<dbReference type="GO" id="GO:0006749">
    <property type="term" value="P:glutathione metabolic process"/>
    <property type="evidence" value="ECO:0007669"/>
    <property type="project" value="TreeGrafter"/>
</dbReference>
<dbReference type="OrthoDB" id="414243at2759"/>
<dbReference type="InterPro" id="IPR036282">
    <property type="entry name" value="Glutathione-S-Trfase_C_sf"/>
</dbReference>
<dbReference type="PROSITE" id="PS50405">
    <property type="entry name" value="GST_CTER"/>
    <property type="match status" value="1"/>
</dbReference>
<dbReference type="InterPro" id="IPR040079">
    <property type="entry name" value="Glutathione_S-Trfase"/>
</dbReference>
<comment type="similarity">
    <text evidence="3">Belongs to the GST superfamily. Sigma family.</text>
</comment>
<dbReference type="FunFam" id="1.20.1050.10:FF:000030">
    <property type="entry name" value="Glutathione S-transferase S1"/>
    <property type="match status" value="1"/>
</dbReference>
<gene>
    <name evidence="7" type="primary">RvY_08289-1</name>
    <name evidence="7" type="synonym">RvY_08289.1</name>
    <name evidence="7" type="ORF">RvY_08289</name>
</gene>
<dbReference type="STRING" id="947166.A0A1D1VA09"/>
<dbReference type="CDD" id="cd03192">
    <property type="entry name" value="GST_C_Sigma_like"/>
    <property type="match status" value="1"/>
</dbReference>
<comment type="catalytic activity">
    <reaction evidence="4">
        <text>RX + glutathione = an S-substituted glutathione + a halide anion + H(+)</text>
        <dbReference type="Rhea" id="RHEA:16437"/>
        <dbReference type="ChEBI" id="CHEBI:15378"/>
        <dbReference type="ChEBI" id="CHEBI:16042"/>
        <dbReference type="ChEBI" id="CHEBI:17792"/>
        <dbReference type="ChEBI" id="CHEBI:57925"/>
        <dbReference type="ChEBI" id="CHEBI:90779"/>
        <dbReference type="EC" id="2.5.1.18"/>
    </reaction>
</comment>
<dbReference type="CDD" id="cd03039">
    <property type="entry name" value="GST_N_Sigma_like"/>
    <property type="match status" value="1"/>
</dbReference>
<dbReference type="SFLD" id="SFLDS00019">
    <property type="entry name" value="Glutathione_Transferase_(cytos"/>
    <property type="match status" value="1"/>
</dbReference>
<name>A0A1D1VA09_RAMVA</name>
<evidence type="ECO:0000256" key="1">
    <source>
        <dbReference type="ARBA" id="ARBA00012452"/>
    </source>
</evidence>
<protein>
    <recommendedName>
        <fullName evidence="1">glutathione transferase</fullName>
        <ecNumber evidence="1">2.5.1.18</ecNumber>
    </recommendedName>
</protein>
<evidence type="ECO:0000256" key="3">
    <source>
        <dbReference type="ARBA" id="ARBA00038317"/>
    </source>
</evidence>
<dbReference type="PANTHER" id="PTHR11571">
    <property type="entry name" value="GLUTATHIONE S-TRANSFERASE"/>
    <property type="match status" value="1"/>
</dbReference>
<dbReference type="InterPro" id="IPR050213">
    <property type="entry name" value="GST_superfamily"/>
</dbReference>
<dbReference type="SUPFAM" id="SSF52833">
    <property type="entry name" value="Thioredoxin-like"/>
    <property type="match status" value="1"/>
</dbReference>
<dbReference type="Proteomes" id="UP000186922">
    <property type="component" value="Unassembled WGS sequence"/>
</dbReference>
<dbReference type="InterPro" id="IPR004046">
    <property type="entry name" value="GST_C"/>
</dbReference>
<dbReference type="AlphaFoldDB" id="A0A1D1VA09"/>
<dbReference type="EMBL" id="BDGG01000003">
    <property type="protein sequence ID" value="GAU96922.1"/>
    <property type="molecule type" value="Genomic_DNA"/>
</dbReference>
<dbReference type="InterPro" id="IPR010987">
    <property type="entry name" value="Glutathione-S-Trfase_C-like"/>
</dbReference>
<dbReference type="InterPro" id="IPR036249">
    <property type="entry name" value="Thioredoxin-like_sf"/>
</dbReference>
<dbReference type="Pfam" id="PF14497">
    <property type="entry name" value="GST_C_3"/>
    <property type="match status" value="1"/>
</dbReference>
<sequence>MHHADCPLHTLIDLASRLQDFCGRDTPRFEMSHQITLTYFNWRQRGEVIRWILAYSGQEFTDNRIELEEWVKALMDNRSKAPLGQIPYIEVDGRALGQSHAIGRYLARQYSCAGQDPWEQAEVDAIVDFSEDAYNPFTDWLRTKFVFGKLEKANELQQQYLSSHIPPYLKKFDQLIRDGKGFAVGEGPTWADFTMVAFLDEVVTLMEPKLLDGYATLHDYVDRIHNLKGIKEWLTRRPITTL</sequence>
<dbReference type="PANTHER" id="PTHR11571:SF224">
    <property type="entry name" value="HEMATOPOIETIC PROSTAGLANDIN D SYNTHASE"/>
    <property type="match status" value="1"/>
</dbReference>
<proteinExistence type="inferred from homology"/>
<evidence type="ECO:0000313" key="7">
    <source>
        <dbReference type="EMBL" id="GAU96922.1"/>
    </source>
</evidence>
<evidence type="ECO:0000313" key="8">
    <source>
        <dbReference type="Proteomes" id="UP000186922"/>
    </source>
</evidence>
<dbReference type="InterPro" id="IPR004045">
    <property type="entry name" value="Glutathione_S-Trfase_N"/>
</dbReference>
<dbReference type="SFLD" id="SFLDG01205">
    <property type="entry name" value="AMPS.1"/>
    <property type="match status" value="1"/>
</dbReference>
<organism evidence="7 8">
    <name type="scientific">Ramazzottius varieornatus</name>
    <name type="common">Water bear</name>
    <name type="synonym">Tardigrade</name>
    <dbReference type="NCBI Taxonomy" id="947166"/>
    <lineage>
        <taxon>Eukaryota</taxon>
        <taxon>Metazoa</taxon>
        <taxon>Ecdysozoa</taxon>
        <taxon>Tardigrada</taxon>
        <taxon>Eutardigrada</taxon>
        <taxon>Parachela</taxon>
        <taxon>Hypsibioidea</taxon>
        <taxon>Ramazzottiidae</taxon>
        <taxon>Ramazzottius</taxon>
    </lineage>
</organism>
<evidence type="ECO:0000259" key="6">
    <source>
        <dbReference type="PROSITE" id="PS50405"/>
    </source>
</evidence>
<evidence type="ECO:0000256" key="4">
    <source>
        <dbReference type="ARBA" id="ARBA00047960"/>
    </source>
</evidence>
<dbReference type="SUPFAM" id="SSF47616">
    <property type="entry name" value="GST C-terminal domain-like"/>
    <property type="match status" value="1"/>
</dbReference>
<keyword evidence="2" id="KW-0808">Transferase</keyword>
<keyword evidence="8" id="KW-1185">Reference proteome</keyword>